<dbReference type="EMBL" id="JWZX01001195">
    <property type="protein sequence ID" value="KOO34513.1"/>
    <property type="molecule type" value="Genomic_DNA"/>
</dbReference>
<protein>
    <recommendedName>
        <fullName evidence="3">Acyltransferase 3 domain-containing protein</fullName>
    </recommendedName>
</protein>
<keyword evidence="5" id="KW-1185">Reference proteome</keyword>
<feature type="transmembrane region" description="Helical" evidence="2">
    <location>
        <begin position="209"/>
        <end position="229"/>
    </location>
</feature>
<comment type="caution">
    <text evidence="4">The sequence shown here is derived from an EMBL/GenBank/DDBJ whole genome shotgun (WGS) entry which is preliminary data.</text>
</comment>
<sequence length="617" mass="67860">MRRVRLDTSALDGLRGLAAWHIALGHYVANCTGTDTFAHGLDLMGGASIPAFYTVSGFVMVFGYGQSLIRRTTCGACDLACCMPCDCCCGCNEPEPSEGIPFLTKDYVRKRLMRLLPVYYLTNAAAYFLMMVRCGFHGAVPCSGVDYPTPNVVVQAVLTLTLLTSWTSWPFTYFRPFNFVTWTISTMFFFYLCFPAIVPRLQRLPTKRLHGFMWFMFLLQVGLFLIIYASPLPFGRKQLLDPITSIAIHQANLTDAWDQTSYWAARTLPPIRLPVFVMGCCAAFQRLDIAHRATLGGAIPGPELSTRGGWRRNAGVLVAIWLALVLASIAIYECVGAGLFGSTELGGFISYYDVQTWPRVFLELTMPLVFCNLIVVLALDMPGAGEGAPSDASQKPTSRRCDVRLHQLTISLFHSKPLQFLGEISMSFYMVHTLVLQALQELFFSLGWGDVPLAYHGKCPVWLALIGMLLSLLLGWMMTEIVEKPVARCLVKCTSQRAVLGVNEGPVSPPFAALEPDTQCLTQATSNLRPTGTPPRSLGSQRSHDVVGAMAYQQSTLEPTVLSGTEASPNRVRLVRSSVPTDPAQGGEGTRSHARNDACGYSIIESVRRRDRANTAI</sequence>
<dbReference type="PANTHER" id="PTHR23028">
    <property type="entry name" value="ACETYLTRANSFERASE"/>
    <property type="match status" value="1"/>
</dbReference>
<evidence type="ECO:0000313" key="4">
    <source>
        <dbReference type="EMBL" id="KOO34513.1"/>
    </source>
</evidence>
<dbReference type="InterPro" id="IPR002656">
    <property type="entry name" value="Acyl_transf_3_dom"/>
</dbReference>
<feature type="transmembrane region" description="Helical" evidence="2">
    <location>
        <begin position="460"/>
        <end position="478"/>
    </location>
</feature>
<feature type="transmembrane region" description="Helical" evidence="2">
    <location>
        <begin position="118"/>
        <end position="140"/>
    </location>
</feature>
<dbReference type="GO" id="GO:0016747">
    <property type="term" value="F:acyltransferase activity, transferring groups other than amino-acyl groups"/>
    <property type="evidence" value="ECO:0007669"/>
    <property type="project" value="InterPro"/>
</dbReference>
<feature type="domain" description="Acyltransferase 3" evidence="3">
    <location>
        <begin position="10"/>
        <end position="478"/>
    </location>
</feature>
<dbReference type="OrthoDB" id="424712at2759"/>
<evidence type="ECO:0000256" key="1">
    <source>
        <dbReference type="SAM" id="MobiDB-lite"/>
    </source>
</evidence>
<evidence type="ECO:0000256" key="2">
    <source>
        <dbReference type="SAM" id="Phobius"/>
    </source>
</evidence>
<evidence type="ECO:0000313" key="5">
    <source>
        <dbReference type="Proteomes" id="UP000037460"/>
    </source>
</evidence>
<keyword evidence="2" id="KW-1133">Transmembrane helix</keyword>
<keyword evidence="2" id="KW-0472">Membrane</keyword>
<dbReference type="Pfam" id="PF01757">
    <property type="entry name" value="Acyl_transf_3"/>
    <property type="match status" value="1"/>
</dbReference>
<dbReference type="AlphaFoldDB" id="A0A0M0K805"/>
<proteinExistence type="predicted"/>
<gene>
    <name evidence="4" type="ORF">Ctob_010237</name>
</gene>
<organism evidence="4 5">
    <name type="scientific">Chrysochromulina tobinii</name>
    <dbReference type="NCBI Taxonomy" id="1460289"/>
    <lineage>
        <taxon>Eukaryota</taxon>
        <taxon>Haptista</taxon>
        <taxon>Haptophyta</taxon>
        <taxon>Prymnesiophyceae</taxon>
        <taxon>Prymnesiales</taxon>
        <taxon>Chrysochromulinaceae</taxon>
        <taxon>Chrysochromulina</taxon>
    </lineage>
</organism>
<dbReference type="InterPro" id="IPR050879">
    <property type="entry name" value="Acyltransferase_3"/>
</dbReference>
<keyword evidence="2" id="KW-0812">Transmembrane</keyword>
<name>A0A0M0K805_9EUKA</name>
<feature type="transmembrane region" description="Helical" evidence="2">
    <location>
        <begin position="314"/>
        <end position="340"/>
    </location>
</feature>
<feature type="transmembrane region" description="Helical" evidence="2">
    <location>
        <begin position="360"/>
        <end position="379"/>
    </location>
</feature>
<dbReference type="Proteomes" id="UP000037460">
    <property type="component" value="Unassembled WGS sequence"/>
</dbReference>
<feature type="transmembrane region" description="Helical" evidence="2">
    <location>
        <begin position="152"/>
        <end position="172"/>
    </location>
</feature>
<evidence type="ECO:0000259" key="3">
    <source>
        <dbReference type="Pfam" id="PF01757"/>
    </source>
</evidence>
<reference evidence="5" key="1">
    <citation type="journal article" date="2015" name="PLoS Genet.">
        <title>Genome Sequence and Transcriptome Analyses of Chrysochromulina tobin: Metabolic Tools for Enhanced Algal Fitness in the Prominent Order Prymnesiales (Haptophyceae).</title>
        <authorList>
            <person name="Hovde B.T."/>
            <person name="Deodato C.R."/>
            <person name="Hunsperger H.M."/>
            <person name="Ryken S.A."/>
            <person name="Yost W."/>
            <person name="Jha R.K."/>
            <person name="Patterson J."/>
            <person name="Monnat R.J. Jr."/>
            <person name="Barlow S.B."/>
            <person name="Starkenburg S.R."/>
            <person name="Cattolico R.A."/>
        </authorList>
    </citation>
    <scope>NUCLEOTIDE SEQUENCE</scope>
    <source>
        <strain evidence="5">CCMP291</strain>
    </source>
</reference>
<feature type="transmembrane region" description="Helical" evidence="2">
    <location>
        <begin position="420"/>
        <end position="440"/>
    </location>
</feature>
<feature type="transmembrane region" description="Helical" evidence="2">
    <location>
        <begin position="179"/>
        <end position="197"/>
    </location>
</feature>
<accession>A0A0M0K805</accession>
<feature type="region of interest" description="Disordered" evidence="1">
    <location>
        <begin position="577"/>
        <end position="597"/>
    </location>
</feature>